<dbReference type="Proteomes" id="UP001295423">
    <property type="component" value="Unassembled WGS sequence"/>
</dbReference>
<dbReference type="EMBL" id="CAKOGP040000152">
    <property type="protein sequence ID" value="CAJ1931484.1"/>
    <property type="molecule type" value="Genomic_DNA"/>
</dbReference>
<gene>
    <name evidence="2" type="ORF">CYCCA115_LOCUS2410</name>
</gene>
<evidence type="ECO:0000256" key="1">
    <source>
        <dbReference type="SAM" id="MobiDB-lite"/>
    </source>
</evidence>
<evidence type="ECO:0000313" key="2">
    <source>
        <dbReference type="EMBL" id="CAJ1931484.1"/>
    </source>
</evidence>
<feature type="compositionally biased region" description="Basic and acidic residues" evidence="1">
    <location>
        <begin position="23"/>
        <end position="37"/>
    </location>
</feature>
<accession>A0AAD2FCL3</accession>
<sequence length="72" mass="8200">MKGSLGDRKRYDDDSSVSSDEDLEHKGGECRRQEKVYDNSSSVSSDEDHEHKEAVNVGRAMLSMSQMKHLHF</sequence>
<feature type="region of interest" description="Disordered" evidence="1">
    <location>
        <begin position="1"/>
        <end position="54"/>
    </location>
</feature>
<keyword evidence="3" id="KW-1185">Reference proteome</keyword>
<organism evidence="2 3">
    <name type="scientific">Cylindrotheca closterium</name>
    <dbReference type="NCBI Taxonomy" id="2856"/>
    <lineage>
        <taxon>Eukaryota</taxon>
        <taxon>Sar</taxon>
        <taxon>Stramenopiles</taxon>
        <taxon>Ochrophyta</taxon>
        <taxon>Bacillariophyta</taxon>
        <taxon>Bacillariophyceae</taxon>
        <taxon>Bacillariophycidae</taxon>
        <taxon>Bacillariales</taxon>
        <taxon>Bacillariaceae</taxon>
        <taxon>Cylindrotheca</taxon>
    </lineage>
</organism>
<reference evidence="2" key="1">
    <citation type="submission" date="2023-08" db="EMBL/GenBank/DDBJ databases">
        <authorList>
            <person name="Audoor S."/>
            <person name="Bilcke G."/>
        </authorList>
    </citation>
    <scope>NUCLEOTIDE SEQUENCE</scope>
</reference>
<comment type="caution">
    <text evidence="2">The sequence shown here is derived from an EMBL/GenBank/DDBJ whole genome shotgun (WGS) entry which is preliminary data.</text>
</comment>
<proteinExistence type="predicted"/>
<name>A0AAD2FCL3_9STRA</name>
<feature type="compositionally biased region" description="Basic and acidic residues" evidence="1">
    <location>
        <begin position="1"/>
        <end position="13"/>
    </location>
</feature>
<evidence type="ECO:0000313" key="3">
    <source>
        <dbReference type="Proteomes" id="UP001295423"/>
    </source>
</evidence>
<protein>
    <submittedName>
        <fullName evidence="2">Uncharacterized protein</fullName>
    </submittedName>
</protein>
<dbReference type="AlphaFoldDB" id="A0AAD2FCL3"/>